<evidence type="ECO:0000259" key="1">
    <source>
        <dbReference type="SMART" id="SM00418"/>
    </source>
</evidence>
<dbReference type="EMBL" id="CP011112">
    <property type="protein sequence ID" value="AKU18214.1"/>
    <property type="molecule type" value="Genomic_DNA"/>
</dbReference>
<dbReference type="Gene3D" id="1.10.10.10">
    <property type="entry name" value="Winged helix-like DNA-binding domain superfamily/Winged helix DNA-binding domain"/>
    <property type="match status" value="1"/>
</dbReference>
<proteinExistence type="predicted"/>
<dbReference type="AlphaFoldDB" id="A0A0K1JNC9"/>
<dbReference type="SUPFAM" id="SSF46785">
    <property type="entry name" value="Winged helix' DNA-binding domain"/>
    <property type="match status" value="1"/>
</dbReference>
<dbReference type="SMART" id="SM00418">
    <property type="entry name" value="HTH_ARSR"/>
    <property type="match status" value="1"/>
</dbReference>
<organism evidence="2 3">
    <name type="scientific">Luteipulveratus mongoliensis</name>
    <dbReference type="NCBI Taxonomy" id="571913"/>
    <lineage>
        <taxon>Bacteria</taxon>
        <taxon>Bacillati</taxon>
        <taxon>Actinomycetota</taxon>
        <taxon>Actinomycetes</taxon>
        <taxon>Micrococcales</taxon>
        <taxon>Dermacoccaceae</taxon>
        <taxon>Luteipulveratus</taxon>
    </lineage>
</organism>
<sequence length="138" mass="15296">MSVRLEKPLKGHLSGILRSEWDSALPHTLHRVTALDDSTVPVSQLLEHDGQSQRLAVVFAALSHPTRLRLLSWLALRGETRRSVLNHMFGDLSDHLKRLETVGFVIARRPPTGGAQVVTYRLADGALDHLASLISPRD</sequence>
<dbReference type="GO" id="GO:0003700">
    <property type="term" value="F:DNA-binding transcription factor activity"/>
    <property type="evidence" value="ECO:0007669"/>
    <property type="project" value="InterPro"/>
</dbReference>
<protein>
    <recommendedName>
        <fullName evidence="1">HTH arsR-type domain-containing protein</fullName>
    </recommendedName>
</protein>
<gene>
    <name evidence="2" type="ORF">VV02_24115</name>
</gene>
<dbReference type="InterPro" id="IPR001845">
    <property type="entry name" value="HTH_ArsR_DNA-bd_dom"/>
</dbReference>
<dbReference type="Proteomes" id="UP000066480">
    <property type="component" value="Chromosome"/>
</dbReference>
<evidence type="ECO:0000313" key="3">
    <source>
        <dbReference type="Proteomes" id="UP000066480"/>
    </source>
</evidence>
<name>A0A0K1JNC9_9MICO</name>
<dbReference type="InterPro" id="IPR036390">
    <property type="entry name" value="WH_DNA-bd_sf"/>
</dbReference>
<dbReference type="OrthoDB" id="9784339at2"/>
<keyword evidence="3" id="KW-1185">Reference proteome</keyword>
<accession>A0A0K1JNC9</accession>
<dbReference type="STRING" id="571913.VV02_24115"/>
<dbReference type="KEGG" id="lmoi:VV02_24115"/>
<reference evidence="2 3" key="1">
    <citation type="submission" date="2015-03" db="EMBL/GenBank/DDBJ databases">
        <title>Luteipulveratus halotolerans sp. nov., a novel actinobacterium (Dermacoccaceae) from Sarawak, Malaysia.</title>
        <authorList>
            <person name="Juboi H."/>
            <person name="Basik A."/>
            <person name="Shamsul S.S."/>
            <person name="Arnold P."/>
            <person name="Schmitt E.K."/>
            <person name="Sanglier J.-J."/>
            <person name="Yeo T."/>
        </authorList>
    </citation>
    <scope>NUCLEOTIDE SEQUENCE [LARGE SCALE GENOMIC DNA]</scope>
    <source>
        <strain evidence="2 3">MN07-A0370</strain>
    </source>
</reference>
<dbReference type="InterPro" id="IPR036388">
    <property type="entry name" value="WH-like_DNA-bd_sf"/>
</dbReference>
<evidence type="ECO:0000313" key="2">
    <source>
        <dbReference type="EMBL" id="AKU18214.1"/>
    </source>
</evidence>
<feature type="domain" description="HTH arsR-type" evidence="1">
    <location>
        <begin position="57"/>
        <end position="135"/>
    </location>
</feature>